<dbReference type="EMBL" id="JAGPUO010000001">
    <property type="protein sequence ID" value="KAG5665630.1"/>
    <property type="molecule type" value="Genomic_DNA"/>
</dbReference>
<evidence type="ECO:0000313" key="3">
    <source>
        <dbReference type="EMBL" id="KAG5665630.1"/>
    </source>
</evidence>
<reference evidence="3" key="1">
    <citation type="submission" date="2021-04" db="EMBL/GenBank/DDBJ databases">
        <title>Draft genome of Fusarium avenaceum strain F156N33, isolated from an atmospheric sample in Virginia.</title>
        <authorList>
            <person name="Yang S."/>
            <person name="Vinatzer B.A."/>
            <person name="Coleman J."/>
        </authorList>
    </citation>
    <scope>NUCLEOTIDE SEQUENCE</scope>
    <source>
        <strain evidence="3">F156N33</strain>
    </source>
</reference>
<keyword evidence="4" id="KW-1185">Reference proteome</keyword>
<feature type="signal peptide" evidence="2">
    <location>
        <begin position="1"/>
        <end position="17"/>
    </location>
</feature>
<comment type="caution">
    <text evidence="3">The sequence shown here is derived from an EMBL/GenBank/DDBJ whole genome shotgun (WGS) entry which is preliminary data.</text>
</comment>
<evidence type="ECO:0000313" key="4">
    <source>
        <dbReference type="Proteomes" id="UP000782241"/>
    </source>
</evidence>
<gene>
    <name evidence="3" type="ORF">KAF25_009755</name>
</gene>
<feature type="chain" id="PRO_5040461527" evidence="2">
    <location>
        <begin position="18"/>
        <end position="229"/>
    </location>
</feature>
<proteinExistence type="predicted"/>
<keyword evidence="2" id="KW-0732">Signal</keyword>
<evidence type="ECO:0000256" key="2">
    <source>
        <dbReference type="SAM" id="SignalP"/>
    </source>
</evidence>
<evidence type="ECO:0000256" key="1">
    <source>
        <dbReference type="SAM" id="MobiDB-lite"/>
    </source>
</evidence>
<protein>
    <submittedName>
        <fullName evidence="3">Uncharacterized protein</fullName>
    </submittedName>
</protein>
<dbReference type="AlphaFoldDB" id="A0A9P7HCC0"/>
<feature type="region of interest" description="Disordered" evidence="1">
    <location>
        <begin position="33"/>
        <end position="108"/>
    </location>
</feature>
<organism evidence="3 4">
    <name type="scientific">Fusarium avenaceum</name>
    <dbReference type="NCBI Taxonomy" id="40199"/>
    <lineage>
        <taxon>Eukaryota</taxon>
        <taxon>Fungi</taxon>
        <taxon>Dikarya</taxon>
        <taxon>Ascomycota</taxon>
        <taxon>Pezizomycotina</taxon>
        <taxon>Sordariomycetes</taxon>
        <taxon>Hypocreomycetidae</taxon>
        <taxon>Hypocreales</taxon>
        <taxon>Nectriaceae</taxon>
        <taxon>Fusarium</taxon>
        <taxon>Fusarium tricinctum species complex</taxon>
    </lineage>
</organism>
<feature type="compositionally biased region" description="Basic and acidic residues" evidence="1">
    <location>
        <begin position="39"/>
        <end position="108"/>
    </location>
</feature>
<dbReference type="Proteomes" id="UP000782241">
    <property type="component" value="Unassembled WGS sequence"/>
</dbReference>
<name>A0A9P7HCC0_9HYPO</name>
<accession>A0A9P7HCC0</accession>
<sequence length="229" mass="25330">MRFSAFFIVASAAIVAAAPSAVHPFSQVHAALNETAPSPDREDGKGDVLAPGREEDRKDGREDGAEDREDRKDDREEGQDDKKDDGRDQDREDRKDDGKDRKEDDNKRGGLAFGQVDLNYLLQVNELNLVKLKQLSSENNFDIAVFADLFASKDFSLKQLLELQQLSTVLKIAETGIFDEFELSRLELGGLNLGLIDGIASIDLTKFIDAALKPKITVIAKKVTNVIVI</sequence>